<accession>F6S2A1</accession>
<evidence type="ECO:0000313" key="4">
    <source>
        <dbReference type="Ensembl" id="ENSCINP00000018560.3"/>
    </source>
</evidence>
<reference evidence="5" key="1">
    <citation type="journal article" date="2002" name="Science">
        <title>The draft genome of Ciona intestinalis: insights into chordate and vertebrate origins.</title>
        <authorList>
            <person name="Dehal P."/>
            <person name="Satou Y."/>
            <person name="Campbell R.K."/>
            <person name="Chapman J."/>
            <person name="Degnan B."/>
            <person name="De Tomaso A."/>
            <person name="Davidson B."/>
            <person name="Di Gregorio A."/>
            <person name="Gelpke M."/>
            <person name="Goodstein D.M."/>
            <person name="Harafuji N."/>
            <person name="Hastings K.E."/>
            <person name="Ho I."/>
            <person name="Hotta K."/>
            <person name="Huang W."/>
            <person name="Kawashima T."/>
            <person name="Lemaire P."/>
            <person name="Martinez D."/>
            <person name="Meinertzhagen I.A."/>
            <person name="Necula S."/>
            <person name="Nonaka M."/>
            <person name="Putnam N."/>
            <person name="Rash S."/>
            <person name="Saiga H."/>
            <person name="Satake M."/>
            <person name="Terry A."/>
            <person name="Yamada L."/>
            <person name="Wang H.G."/>
            <person name="Awazu S."/>
            <person name="Azumi K."/>
            <person name="Boore J."/>
            <person name="Branno M."/>
            <person name="Chin-Bow S."/>
            <person name="DeSantis R."/>
            <person name="Doyle S."/>
            <person name="Francino P."/>
            <person name="Keys D.N."/>
            <person name="Haga S."/>
            <person name="Hayashi H."/>
            <person name="Hino K."/>
            <person name="Imai K.S."/>
            <person name="Inaba K."/>
            <person name="Kano S."/>
            <person name="Kobayashi K."/>
            <person name="Kobayashi M."/>
            <person name="Lee B.I."/>
            <person name="Makabe K.W."/>
            <person name="Manohar C."/>
            <person name="Matassi G."/>
            <person name="Medina M."/>
            <person name="Mochizuki Y."/>
            <person name="Mount S."/>
            <person name="Morishita T."/>
            <person name="Miura S."/>
            <person name="Nakayama A."/>
            <person name="Nishizaka S."/>
            <person name="Nomoto H."/>
            <person name="Ohta F."/>
            <person name="Oishi K."/>
            <person name="Rigoutsos I."/>
            <person name="Sano M."/>
            <person name="Sasaki A."/>
            <person name="Sasakura Y."/>
            <person name="Shoguchi E."/>
            <person name="Shin-i T."/>
            <person name="Spagnuolo A."/>
            <person name="Stainier D."/>
            <person name="Suzuki M.M."/>
            <person name="Tassy O."/>
            <person name="Takatori N."/>
            <person name="Tokuoka M."/>
            <person name="Yagi K."/>
            <person name="Yoshizaki F."/>
            <person name="Wada S."/>
            <person name="Zhang C."/>
            <person name="Hyatt P.D."/>
            <person name="Larimer F."/>
            <person name="Detter C."/>
            <person name="Doggett N."/>
            <person name="Glavina T."/>
            <person name="Hawkins T."/>
            <person name="Richardson P."/>
            <person name="Lucas S."/>
            <person name="Kohara Y."/>
            <person name="Levine M."/>
            <person name="Satoh N."/>
            <person name="Rokhsar D.S."/>
        </authorList>
    </citation>
    <scope>NUCLEOTIDE SEQUENCE [LARGE SCALE GENOMIC DNA]</scope>
</reference>
<dbReference type="SUPFAM" id="SSF56801">
    <property type="entry name" value="Acetyl-CoA synthetase-like"/>
    <property type="match status" value="1"/>
</dbReference>
<dbReference type="STRING" id="7719.ENSCINP00000018560"/>
<dbReference type="PANTHER" id="PTHR44394:SF1">
    <property type="entry name" value="BETA-ALANINE-ACTIVATING ENZYME"/>
    <property type="match status" value="1"/>
</dbReference>
<dbReference type="InterPro" id="IPR045851">
    <property type="entry name" value="AMP-bd_C_sf"/>
</dbReference>
<organism evidence="4 5">
    <name type="scientific">Ciona intestinalis</name>
    <name type="common">Transparent sea squirt</name>
    <name type="synonym">Ascidia intestinalis</name>
    <dbReference type="NCBI Taxonomy" id="7719"/>
    <lineage>
        <taxon>Eukaryota</taxon>
        <taxon>Metazoa</taxon>
        <taxon>Chordata</taxon>
        <taxon>Tunicata</taxon>
        <taxon>Ascidiacea</taxon>
        <taxon>Phlebobranchia</taxon>
        <taxon>Cionidae</taxon>
        <taxon>Ciona</taxon>
    </lineage>
</organism>
<sequence>LAYTLHTSGTTGKPKIVKVPHKSILPNIVHLKRMFQVGRNDKVAMVSPLTFDPCIVEMFIALSSGATLVIPQHVLKQRPSLLCEVFFKLSKVTIIQPTPCLMNRFCLNDLQNFAFASNSSVRLVALVGEACPSCKTISSWINPILLAEYSRNKNIYGITEVSSWATLHEIPVENIISCLNDPIPLGLPLCSTKLEVIFNIGDKHEFTGLLKIGGSERACVVLDNVGGSRTETLKNPMHSSGDMVTVVIDKSRLFYLGRKDGQIKRNGKRMNILTVKQKLESFKLCSVAHVLNVSLVVLANTSEEMRENFRKRVKDVLDAHLVPDDVKFVDDLPLTTHGKARKSDILTMDCIRNILKKSLCKIFNKTFNEIDFFQSSDNLFTSNFITLGGDSFGAVKLISMLEACMTPPNHGQLLQVILNNTLEDVVTYLHKTLLQNQSKNPTNIKQIYDNDFKSVIPLKRKADVNKLTLEEVWKHNTRKCVDASPLVIVSDENGLPSSVIIGSHSHYLVCLNLMKGNVEWETKLGGRIESSACLTPDGHYVVVGCYDGNVYALHVKHGLVYWKFFTGSEVKSSPCPGINGSVIYIGSHSGSIHCLDIKHKHCLWEEHCGGGAIFSSPCLKVHDPSIIVCSLAGRVLSLYAENGRTSWCLNLGKPIFSSPSVSESGIFVACVDCCLYKLDHISGDVTWSYQTMEPIFSSPTVASTPSNNVVFIGSHDGNLYCINADTGSKLWEFPSSENSSVHPIYATPFPICSNNMYISSVSTNGLLSLLDVKSGRVVAQKSLSGDVFSSPIFIGREISRDVVGCRNNNVYSFAL</sequence>
<dbReference type="FunCoup" id="F6S2A1">
    <property type="interactions" value="152"/>
</dbReference>
<dbReference type="Ensembl" id="ENSCINT00000018560.3">
    <property type="protein sequence ID" value="ENSCINP00000018560.3"/>
    <property type="gene ID" value="ENSCING00000009136.3"/>
</dbReference>
<dbReference type="InterPro" id="IPR052091">
    <property type="entry name" value="Beta-ala_Activ/Resist"/>
</dbReference>
<reference evidence="4" key="2">
    <citation type="journal article" date="2008" name="Genome Biol.">
        <title>Improved genome assembly and evidence-based global gene model set for the chordate Ciona intestinalis: new insight into intron and operon populations.</title>
        <authorList>
            <person name="Satou Y."/>
            <person name="Mineta K."/>
            <person name="Ogasawara M."/>
            <person name="Sasakura Y."/>
            <person name="Shoguchi E."/>
            <person name="Ueno K."/>
            <person name="Yamada L."/>
            <person name="Matsumoto J."/>
            <person name="Wasserscheid J."/>
            <person name="Dewar K."/>
            <person name="Wiley G.B."/>
            <person name="Macmil S.L."/>
            <person name="Roe B.A."/>
            <person name="Zeller R.W."/>
            <person name="Hastings K.E."/>
            <person name="Lemaire P."/>
            <person name="Lindquist E."/>
            <person name="Endo T."/>
            <person name="Hotta K."/>
            <person name="Inaba K."/>
        </authorList>
    </citation>
    <scope>NUCLEOTIDE SEQUENCE [LARGE SCALE GENOMIC DNA]</scope>
    <source>
        <strain evidence="4">wild type</strain>
    </source>
</reference>
<proteinExistence type="predicted"/>
<dbReference type="Pfam" id="PF13193">
    <property type="entry name" value="AMP-binding_C"/>
    <property type="match status" value="1"/>
</dbReference>
<feature type="domain" description="AMP-dependent synthetase/ligase" evidence="1">
    <location>
        <begin position="1"/>
        <end position="196"/>
    </location>
</feature>
<dbReference type="InParanoid" id="F6S2A1"/>
<dbReference type="OMA" id="NGNVICC"/>
<evidence type="ECO:0000259" key="2">
    <source>
        <dbReference type="Pfam" id="PF13193"/>
    </source>
</evidence>
<keyword evidence="5" id="KW-1185">Reference proteome</keyword>
<dbReference type="Proteomes" id="UP000008144">
    <property type="component" value="Chromosome 2"/>
</dbReference>
<evidence type="ECO:0000259" key="1">
    <source>
        <dbReference type="Pfam" id="PF00501"/>
    </source>
</evidence>
<reference evidence="4" key="3">
    <citation type="submission" date="2025-08" db="UniProtKB">
        <authorList>
            <consortium name="Ensembl"/>
        </authorList>
    </citation>
    <scope>IDENTIFICATION</scope>
</reference>
<dbReference type="Gene3D" id="3.30.300.30">
    <property type="match status" value="1"/>
</dbReference>
<dbReference type="AlphaFoldDB" id="F6S2A1"/>
<dbReference type="InterPro" id="IPR000873">
    <property type="entry name" value="AMP-dep_synth/lig_dom"/>
</dbReference>
<dbReference type="SMART" id="SM00564">
    <property type="entry name" value="PQQ"/>
    <property type="match status" value="6"/>
</dbReference>
<dbReference type="Gene3D" id="3.40.50.12780">
    <property type="entry name" value="N-terminal domain of ligase-like"/>
    <property type="match status" value="1"/>
</dbReference>
<dbReference type="InterPro" id="IPR042099">
    <property type="entry name" value="ANL_N_sf"/>
</dbReference>
<reference evidence="4" key="4">
    <citation type="submission" date="2025-09" db="UniProtKB">
        <authorList>
            <consortium name="Ensembl"/>
        </authorList>
    </citation>
    <scope>IDENTIFICATION</scope>
</reference>
<dbReference type="InterPro" id="IPR011047">
    <property type="entry name" value="Quinoprotein_ADH-like_sf"/>
</dbReference>
<dbReference type="Pfam" id="PF13570">
    <property type="entry name" value="Beta-prop_ACSF4"/>
    <property type="match status" value="1"/>
</dbReference>
<dbReference type="InterPro" id="IPR002372">
    <property type="entry name" value="PQQ_rpt_dom"/>
</dbReference>
<dbReference type="Gene3D" id="2.40.128.630">
    <property type="match status" value="1"/>
</dbReference>
<protein>
    <recommendedName>
        <fullName evidence="6">AMP-dependent synthetase/ligase domain-containing protein</fullName>
    </recommendedName>
</protein>
<dbReference type="PANTHER" id="PTHR44394">
    <property type="entry name" value="BETA-ALANINE-ACTIVATING ENZYME"/>
    <property type="match status" value="1"/>
</dbReference>
<dbReference type="GO" id="GO:0043041">
    <property type="term" value="P:amino acid activation for nonribosomal peptide biosynthetic process"/>
    <property type="evidence" value="ECO:0000318"/>
    <property type="project" value="GO_Central"/>
</dbReference>
<dbReference type="GeneTree" id="ENSGT00440000033811"/>
<dbReference type="InterPro" id="IPR015943">
    <property type="entry name" value="WD40/YVTN_repeat-like_dom_sf"/>
</dbReference>
<dbReference type="HOGENOM" id="CLU_010423_0_0_1"/>
<evidence type="ECO:0000259" key="3">
    <source>
        <dbReference type="Pfam" id="PF13570"/>
    </source>
</evidence>
<name>F6S2A1_CIOIN</name>
<dbReference type="EMBL" id="EAAA01001522">
    <property type="status" value="NOT_ANNOTATED_CDS"/>
    <property type="molecule type" value="Genomic_DNA"/>
</dbReference>
<feature type="domain" description="Pyrrolo-quinoline quinone repeat" evidence="3">
    <location>
        <begin position="477"/>
        <end position="815"/>
    </location>
</feature>
<dbReference type="InterPro" id="IPR018391">
    <property type="entry name" value="PQQ_b-propeller_rpt"/>
</dbReference>
<evidence type="ECO:0000313" key="5">
    <source>
        <dbReference type="Proteomes" id="UP000008144"/>
    </source>
</evidence>
<feature type="domain" description="AMP-binding enzyme C-terminal" evidence="2">
    <location>
        <begin position="295"/>
        <end position="339"/>
    </location>
</feature>
<dbReference type="InterPro" id="IPR025110">
    <property type="entry name" value="AMP-bd_C"/>
</dbReference>
<evidence type="ECO:0008006" key="6">
    <source>
        <dbReference type="Google" id="ProtNLM"/>
    </source>
</evidence>
<dbReference type="Gene3D" id="2.130.10.10">
    <property type="entry name" value="YVTN repeat-like/Quinoprotein amine dehydrogenase"/>
    <property type="match status" value="1"/>
</dbReference>
<dbReference type="Pfam" id="PF00501">
    <property type="entry name" value="AMP-binding"/>
    <property type="match status" value="1"/>
</dbReference>
<dbReference type="SUPFAM" id="SSF50998">
    <property type="entry name" value="Quinoprotein alcohol dehydrogenase-like"/>
    <property type="match status" value="1"/>
</dbReference>